<keyword evidence="2" id="KW-1185">Reference proteome</keyword>
<accession>A0ABR2SU53</accession>
<evidence type="ECO:0000313" key="1">
    <source>
        <dbReference type="EMBL" id="KAK9028474.1"/>
    </source>
</evidence>
<sequence length="133" mass="15005">MLQHFHQQAGVADHLEVHRLDAWLYLLYALAFFDETIDQSQKLEHFSYHVSPPTCRENWLKSPRVAGIGASFVIFFSLSSSAPMLQHHFAHHPSWNATASLPPQSLLSHTCTSTPNSTFLKQYQPSTSKEAGN</sequence>
<dbReference type="EMBL" id="JBBPBN010000011">
    <property type="protein sequence ID" value="KAK9028474.1"/>
    <property type="molecule type" value="Genomic_DNA"/>
</dbReference>
<evidence type="ECO:0000313" key="2">
    <source>
        <dbReference type="Proteomes" id="UP001396334"/>
    </source>
</evidence>
<gene>
    <name evidence="1" type="ORF">V6N11_025634</name>
</gene>
<proteinExistence type="predicted"/>
<comment type="caution">
    <text evidence="1">The sequence shown here is derived from an EMBL/GenBank/DDBJ whole genome shotgun (WGS) entry which is preliminary data.</text>
</comment>
<dbReference type="Proteomes" id="UP001396334">
    <property type="component" value="Unassembled WGS sequence"/>
</dbReference>
<name>A0ABR2SU53_9ROSI</name>
<organism evidence="1 2">
    <name type="scientific">Hibiscus sabdariffa</name>
    <name type="common">roselle</name>
    <dbReference type="NCBI Taxonomy" id="183260"/>
    <lineage>
        <taxon>Eukaryota</taxon>
        <taxon>Viridiplantae</taxon>
        <taxon>Streptophyta</taxon>
        <taxon>Embryophyta</taxon>
        <taxon>Tracheophyta</taxon>
        <taxon>Spermatophyta</taxon>
        <taxon>Magnoliopsida</taxon>
        <taxon>eudicotyledons</taxon>
        <taxon>Gunneridae</taxon>
        <taxon>Pentapetalae</taxon>
        <taxon>rosids</taxon>
        <taxon>malvids</taxon>
        <taxon>Malvales</taxon>
        <taxon>Malvaceae</taxon>
        <taxon>Malvoideae</taxon>
        <taxon>Hibiscus</taxon>
    </lineage>
</organism>
<protein>
    <submittedName>
        <fullName evidence="1">Uncharacterized protein</fullName>
    </submittedName>
</protein>
<reference evidence="1 2" key="1">
    <citation type="journal article" date="2024" name="G3 (Bethesda)">
        <title>Genome assembly of Hibiscus sabdariffa L. provides insights into metabolisms of medicinal natural products.</title>
        <authorList>
            <person name="Kim T."/>
        </authorList>
    </citation>
    <scope>NUCLEOTIDE SEQUENCE [LARGE SCALE GENOMIC DNA]</scope>
    <source>
        <strain evidence="1">TK-2024</strain>
        <tissue evidence="1">Old leaves</tissue>
    </source>
</reference>